<feature type="transmembrane region" description="Helical" evidence="1">
    <location>
        <begin position="145"/>
        <end position="163"/>
    </location>
</feature>
<dbReference type="Pfam" id="PF00892">
    <property type="entry name" value="EamA"/>
    <property type="match status" value="2"/>
</dbReference>
<feature type="transmembrane region" description="Helical" evidence="1">
    <location>
        <begin position="184"/>
        <end position="203"/>
    </location>
</feature>
<feature type="domain" description="EamA" evidence="2">
    <location>
        <begin position="151"/>
        <end position="282"/>
    </location>
</feature>
<sequence length="293" mass="31868">MSHRRAVLLMILVTLLWSTAGVVSRHLEVARGFEVTFWRSAFNALSLVLALSWMRGAAFWRQLPRMPRAVWISGLCWSVMFTAFMMAITMTTVANVLVTMALGPLLTALFSRLFLHHRLPLRTWIAIVLGSAGIAWMFGHEMQGSAASLAGMGVALAVPLAAATNWTLLQRIAHSDASTEKPDMLPAVLIGALLSALMTLPMAWPFEATSHDLTLLAGLGLTQLAIPCLLVVRLTRVLPAPEVALLGLLEVIFGVLWAWWGAGEVPSSSALWGGAMVLAALVGNEWLGWRRVR</sequence>
<dbReference type="EMBL" id="JBDPZC010000018">
    <property type="protein sequence ID" value="MEO3715739.1"/>
    <property type="molecule type" value="Genomic_DNA"/>
</dbReference>
<feature type="transmembrane region" description="Helical" evidence="1">
    <location>
        <begin position="121"/>
        <end position="139"/>
    </location>
</feature>
<dbReference type="RefSeq" id="WP_347613379.1">
    <property type="nucleotide sequence ID" value="NZ_JBDPZC010000018.1"/>
</dbReference>
<feature type="transmembrane region" description="Helical" evidence="1">
    <location>
        <begin position="244"/>
        <end position="263"/>
    </location>
</feature>
<gene>
    <name evidence="3" type="ORF">ABDJ40_23445</name>
</gene>
<proteinExistence type="predicted"/>
<dbReference type="PANTHER" id="PTHR22911:SF135">
    <property type="entry name" value="BLR4310 PROTEIN"/>
    <property type="match status" value="1"/>
</dbReference>
<accession>A0ABV0GLC8</accession>
<feature type="transmembrane region" description="Helical" evidence="1">
    <location>
        <begin position="269"/>
        <end position="287"/>
    </location>
</feature>
<feature type="transmembrane region" description="Helical" evidence="1">
    <location>
        <begin position="37"/>
        <end position="57"/>
    </location>
</feature>
<keyword evidence="1" id="KW-0812">Transmembrane</keyword>
<protein>
    <submittedName>
        <fullName evidence="3">DMT family transporter</fullName>
    </submittedName>
</protein>
<name>A0ABV0GLC8_9BURK</name>
<dbReference type="InterPro" id="IPR037185">
    <property type="entry name" value="EmrE-like"/>
</dbReference>
<feature type="domain" description="EamA" evidence="2">
    <location>
        <begin position="5"/>
        <end position="138"/>
    </location>
</feature>
<feature type="transmembrane region" description="Helical" evidence="1">
    <location>
        <begin position="69"/>
        <end position="88"/>
    </location>
</feature>
<dbReference type="Proteomes" id="UP001462640">
    <property type="component" value="Unassembled WGS sequence"/>
</dbReference>
<evidence type="ECO:0000313" key="3">
    <source>
        <dbReference type="EMBL" id="MEO3715739.1"/>
    </source>
</evidence>
<evidence type="ECO:0000259" key="2">
    <source>
        <dbReference type="Pfam" id="PF00892"/>
    </source>
</evidence>
<keyword evidence="4" id="KW-1185">Reference proteome</keyword>
<feature type="transmembrane region" description="Helical" evidence="1">
    <location>
        <begin position="215"/>
        <end position="232"/>
    </location>
</feature>
<organism evidence="3 4">
    <name type="scientific">Roseateles flavus</name>
    <dbReference type="NCBI Taxonomy" id="3149041"/>
    <lineage>
        <taxon>Bacteria</taxon>
        <taxon>Pseudomonadati</taxon>
        <taxon>Pseudomonadota</taxon>
        <taxon>Betaproteobacteria</taxon>
        <taxon>Burkholderiales</taxon>
        <taxon>Sphaerotilaceae</taxon>
        <taxon>Roseateles</taxon>
    </lineage>
</organism>
<evidence type="ECO:0000256" key="1">
    <source>
        <dbReference type="SAM" id="Phobius"/>
    </source>
</evidence>
<feature type="transmembrane region" description="Helical" evidence="1">
    <location>
        <begin position="94"/>
        <end position="114"/>
    </location>
</feature>
<keyword evidence="1" id="KW-0472">Membrane</keyword>
<comment type="caution">
    <text evidence="3">The sequence shown here is derived from an EMBL/GenBank/DDBJ whole genome shotgun (WGS) entry which is preliminary data.</text>
</comment>
<dbReference type="InterPro" id="IPR000620">
    <property type="entry name" value="EamA_dom"/>
</dbReference>
<dbReference type="PANTHER" id="PTHR22911">
    <property type="entry name" value="ACYL-MALONYL CONDENSING ENZYME-RELATED"/>
    <property type="match status" value="1"/>
</dbReference>
<evidence type="ECO:0000313" key="4">
    <source>
        <dbReference type="Proteomes" id="UP001462640"/>
    </source>
</evidence>
<keyword evidence="1" id="KW-1133">Transmembrane helix</keyword>
<dbReference type="SUPFAM" id="SSF103481">
    <property type="entry name" value="Multidrug resistance efflux transporter EmrE"/>
    <property type="match status" value="2"/>
</dbReference>
<reference evidence="3 4" key="1">
    <citation type="submission" date="2024-05" db="EMBL/GenBank/DDBJ databases">
        <title>Roseateles sp. 2.12 16S ribosomal RNA gene Genome sequencing and assembly.</title>
        <authorList>
            <person name="Woo H."/>
        </authorList>
    </citation>
    <scope>NUCLEOTIDE SEQUENCE [LARGE SCALE GENOMIC DNA]</scope>
    <source>
        <strain evidence="3 4">2.12</strain>
    </source>
</reference>